<dbReference type="Pfam" id="PF00078">
    <property type="entry name" value="RVT_1"/>
    <property type="match status" value="1"/>
</dbReference>
<evidence type="ECO:0000259" key="1">
    <source>
        <dbReference type="Pfam" id="PF00078"/>
    </source>
</evidence>
<name>A0AAV4IY76_9GAST</name>
<comment type="caution">
    <text evidence="2">The sequence shown here is derived from an EMBL/GenBank/DDBJ whole genome shotgun (WGS) entry which is preliminary data.</text>
</comment>
<sequence>MGGIHRRIIAVNDIREEKPIDEATDEISEITTEEMERPINSLAKRKSPGEDEIPAELFQALGSSGKEQLRILIKDIYISGTLPKDFTVGEYVHIPKVNKATKSTPLHNQPNLTRLKNTLKIIMERINPIIYRHLDETQLGFRKKKGSRDGIFLLRNISERMVAHQKDLYMCFIDYTQAFDSMNHAKLIEVLTKGGVSNSKSCFEGTRNIDTKKRILQYYVFSVFISGCETWTFTKAVKDRIKSFEIWCLGRVLRISWKNHETNEGVLQSADVTKRLLDQLIKKKLRCAGHVIRESSGHLL</sequence>
<dbReference type="PANTHER" id="PTHR47027">
    <property type="entry name" value="REVERSE TRANSCRIPTASE DOMAIN-CONTAINING PROTEIN"/>
    <property type="match status" value="1"/>
</dbReference>
<dbReference type="GO" id="GO:0003964">
    <property type="term" value="F:RNA-directed DNA polymerase activity"/>
    <property type="evidence" value="ECO:0007669"/>
    <property type="project" value="UniProtKB-KW"/>
</dbReference>
<feature type="domain" description="Reverse transcriptase" evidence="1">
    <location>
        <begin position="113"/>
        <end position="218"/>
    </location>
</feature>
<gene>
    <name evidence="2" type="ORF">ElyMa_006771700</name>
</gene>
<organism evidence="2 3">
    <name type="scientific">Elysia marginata</name>
    <dbReference type="NCBI Taxonomy" id="1093978"/>
    <lineage>
        <taxon>Eukaryota</taxon>
        <taxon>Metazoa</taxon>
        <taxon>Spiralia</taxon>
        <taxon>Lophotrochozoa</taxon>
        <taxon>Mollusca</taxon>
        <taxon>Gastropoda</taxon>
        <taxon>Heterobranchia</taxon>
        <taxon>Euthyneura</taxon>
        <taxon>Panpulmonata</taxon>
        <taxon>Sacoglossa</taxon>
        <taxon>Placobranchoidea</taxon>
        <taxon>Plakobranchidae</taxon>
        <taxon>Elysia</taxon>
    </lineage>
</organism>
<reference evidence="2 3" key="1">
    <citation type="journal article" date="2021" name="Elife">
        <title>Chloroplast acquisition without the gene transfer in kleptoplastic sea slugs, Plakobranchus ocellatus.</title>
        <authorList>
            <person name="Maeda T."/>
            <person name="Takahashi S."/>
            <person name="Yoshida T."/>
            <person name="Shimamura S."/>
            <person name="Takaki Y."/>
            <person name="Nagai Y."/>
            <person name="Toyoda A."/>
            <person name="Suzuki Y."/>
            <person name="Arimoto A."/>
            <person name="Ishii H."/>
            <person name="Satoh N."/>
            <person name="Nishiyama T."/>
            <person name="Hasebe M."/>
            <person name="Maruyama T."/>
            <person name="Minagawa J."/>
            <person name="Obokata J."/>
            <person name="Shigenobu S."/>
        </authorList>
    </citation>
    <scope>NUCLEOTIDE SEQUENCE [LARGE SCALE GENOMIC DNA]</scope>
</reference>
<dbReference type="AlphaFoldDB" id="A0AAV4IY76"/>
<keyword evidence="2" id="KW-0548">Nucleotidyltransferase</keyword>
<keyword evidence="2" id="KW-0695">RNA-directed DNA polymerase</keyword>
<dbReference type="Proteomes" id="UP000762676">
    <property type="component" value="Unassembled WGS sequence"/>
</dbReference>
<proteinExistence type="predicted"/>
<protein>
    <submittedName>
        <fullName evidence="2">RNA-directed DNA polymerase from mobile element jockey-like</fullName>
    </submittedName>
</protein>
<accession>A0AAV4IY76</accession>
<keyword evidence="3" id="KW-1185">Reference proteome</keyword>
<dbReference type="InterPro" id="IPR000477">
    <property type="entry name" value="RT_dom"/>
</dbReference>
<keyword evidence="2" id="KW-0808">Transferase</keyword>
<dbReference type="PANTHER" id="PTHR47027:SF8">
    <property type="entry name" value="RIBONUCLEASE H"/>
    <property type="match status" value="1"/>
</dbReference>
<evidence type="ECO:0000313" key="2">
    <source>
        <dbReference type="EMBL" id="GFS15483.1"/>
    </source>
</evidence>
<evidence type="ECO:0000313" key="3">
    <source>
        <dbReference type="Proteomes" id="UP000762676"/>
    </source>
</evidence>
<dbReference type="EMBL" id="BMAT01013575">
    <property type="protein sequence ID" value="GFS15483.1"/>
    <property type="molecule type" value="Genomic_DNA"/>
</dbReference>